<dbReference type="PANTHER" id="PTHR43752:SF2">
    <property type="entry name" value="BNR_ASP-BOX REPEAT FAMILY PROTEIN"/>
    <property type="match status" value="1"/>
</dbReference>
<dbReference type="SUPFAM" id="SSF50939">
    <property type="entry name" value="Sialidases"/>
    <property type="match status" value="1"/>
</dbReference>
<proteinExistence type="predicted"/>
<feature type="domain" description="Sialidase" evidence="1">
    <location>
        <begin position="26"/>
        <end position="121"/>
    </location>
</feature>
<protein>
    <recommendedName>
        <fullName evidence="1">Sialidase domain-containing protein</fullName>
    </recommendedName>
</protein>
<evidence type="ECO:0000313" key="2">
    <source>
        <dbReference type="EMBL" id="SVC07987.1"/>
    </source>
</evidence>
<feature type="non-terminal residue" evidence="2">
    <location>
        <position position="1"/>
    </location>
</feature>
<dbReference type="AlphaFoldDB" id="A0A382J9K5"/>
<gene>
    <name evidence="2" type="ORF">METZ01_LOCUS260841</name>
</gene>
<dbReference type="InterPro" id="IPR036278">
    <property type="entry name" value="Sialidase_sf"/>
</dbReference>
<sequence>WTAWAKQANVLPWPRNRKGKRRIEAGVKMQAQSWSEDGGKTWSAVTATSLPNPSAGTDAATLSDGRQLLVFNPLERGRRILALAQSTDGKEWKTILTLEKEDKGEFSYPAIIQAKDGKVHITYTWMRQSVKHIVLDPEKL</sequence>
<accession>A0A382J9K5</accession>
<dbReference type="Pfam" id="PF13088">
    <property type="entry name" value="BNR_2"/>
    <property type="match status" value="1"/>
</dbReference>
<dbReference type="Gene3D" id="2.120.10.10">
    <property type="match status" value="1"/>
</dbReference>
<dbReference type="CDD" id="cd15482">
    <property type="entry name" value="Sialidase_non-viral"/>
    <property type="match status" value="1"/>
</dbReference>
<dbReference type="EMBL" id="UINC01072386">
    <property type="protein sequence ID" value="SVC07987.1"/>
    <property type="molecule type" value="Genomic_DNA"/>
</dbReference>
<reference evidence="2" key="1">
    <citation type="submission" date="2018-05" db="EMBL/GenBank/DDBJ databases">
        <authorList>
            <person name="Lanie J.A."/>
            <person name="Ng W.-L."/>
            <person name="Kazmierczak K.M."/>
            <person name="Andrzejewski T.M."/>
            <person name="Davidsen T.M."/>
            <person name="Wayne K.J."/>
            <person name="Tettelin H."/>
            <person name="Glass J.I."/>
            <person name="Rusch D."/>
            <person name="Podicherti R."/>
            <person name="Tsui H.-C.T."/>
            <person name="Winkler M.E."/>
        </authorList>
    </citation>
    <scope>NUCLEOTIDE SEQUENCE</scope>
</reference>
<dbReference type="PANTHER" id="PTHR43752">
    <property type="entry name" value="BNR/ASP-BOX REPEAT FAMILY PROTEIN"/>
    <property type="match status" value="1"/>
</dbReference>
<evidence type="ECO:0000259" key="1">
    <source>
        <dbReference type="Pfam" id="PF13088"/>
    </source>
</evidence>
<name>A0A382J9K5_9ZZZZ</name>
<dbReference type="InterPro" id="IPR011040">
    <property type="entry name" value="Sialidase"/>
</dbReference>
<organism evidence="2">
    <name type="scientific">marine metagenome</name>
    <dbReference type="NCBI Taxonomy" id="408172"/>
    <lineage>
        <taxon>unclassified sequences</taxon>
        <taxon>metagenomes</taxon>
        <taxon>ecological metagenomes</taxon>
    </lineage>
</organism>